<accession>L0BAG7</accession>
<proteinExistence type="predicted"/>
<name>L0BAG7_9EURY</name>
<organism evidence="1">
    <name type="scientific">Thermococcus sp. CIR10</name>
    <dbReference type="NCBI Taxonomy" id="1197731"/>
    <lineage>
        <taxon>Archaea</taxon>
        <taxon>Methanobacteriati</taxon>
        <taxon>Methanobacteriota</taxon>
        <taxon>Thermococci</taxon>
        <taxon>Thermococcales</taxon>
        <taxon>Thermococcaceae</taxon>
        <taxon>Thermococcus</taxon>
    </lineage>
</organism>
<dbReference type="EMBL" id="JQ661330">
    <property type="protein sequence ID" value="AFZ84271.1"/>
    <property type="molecule type" value="Genomic_DNA"/>
</dbReference>
<reference evidence="1" key="1">
    <citation type="journal article" date="2013" name="PLoS ONE">
        <title>Insights into dynamics of mobile genetic elements in hyperthermophilic environments from five new thermococcus plasmids.</title>
        <authorList>
            <person name="Krupovic M."/>
            <person name="Gonnet M."/>
            <person name="Hania W.B."/>
            <person name="Forterre P."/>
            <person name="Erauso G."/>
        </authorList>
    </citation>
    <scope>NUCLEOTIDE SEQUENCE</scope>
    <source>
        <plasmid evidence="1">pCIR10</plasmid>
    </source>
</reference>
<keyword evidence="1" id="KW-0614">Plasmid</keyword>
<dbReference type="AlphaFoldDB" id="L0BAG7"/>
<geneLocation type="plasmid" evidence="1">
    <name>pCIR10</name>
</geneLocation>
<sequence>MREYGVRGIKDFLIIDDLCSSQKNYDEFKQIYDKLVRTEVTTEDWQSLEETILRNLRKFKDKWDVVRFIYRFLNLRYDYTVATRVAWIITKHFKLLFEKYYETYGPTQEGLQLLEQLGNVEHRERSKQRVMKQLDLSQLLSGNYQGVRA</sequence>
<dbReference type="RefSeq" id="WP_015243586.1">
    <property type="nucleotide sequence ID" value="NC_019884.1"/>
</dbReference>
<gene>
    <name evidence="1" type="ORF">c10-15</name>
</gene>
<evidence type="ECO:0000313" key="1">
    <source>
        <dbReference type="EMBL" id="AFZ84271.1"/>
    </source>
</evidence>
<protein>
    <submittedName>
        <fullName evidence="1">Uncharacterized protein</fullName>
    </submittedName>
</protein>